<organism evidence="1 2">
    <name type="scientific">Aporhodopirellula aestuarii</name>
    <dbReference type="NCBI Taxonomy" id="2950107"/>
    <lineage>
        <taxon>Bacteria</taxon>
        <taxon>Pseudomonadati</taxon>
        <taxon>Planctomycetota</taxon>
        <taxon>Planctomycetia</taxon>
        <taxon>Pirellulales</taxon>
        <taxon>Pirellulaceae</taxon>
        <taxon>Aporhodopirellula</taxon>
    </lineage>
</organism>
<protein>
    <submittedName>
        <fullName evidence="1">Uncharacterized protein</fullName>
    </submittedName>
</protein>
<dbReference type="EMBL" id="JAMQBK010000053">
    <property type="protein sequence ID" value="MCM2372778.1"/>
    <property type="molecule type" value="Genomic_DNA"/>
</dbReference>
<dbReference type="Proteomes" id="UP001202961">
    <property type="component" value="Unassembled WGS sequence"/>
</dbReference>
<proteinExistence type="predicted"/>
<dbReference type="RefSeq" id="WP_250930414.1">
    <property type="nucleotide sequence ID" value="NZ_JAMQBK010000053.1"/>
</dbReference>
<comment type="caution">
    <text evidence="1">The sequence shown here is derived from an EMBL/GenBank/DDBJ whole genome shotgun (WGS) entry which is preliminary data.</text>
</comment>
<evidence type="ECO:0000313" key="2">
    <source>
        <dbReference type="Proteomes" id="UP001202961"/>
    </source>
</evidence>
<sequence>MTMLLVLLAFNLNEIEDSVGGSWDTQRFVQFELKVGGGMVKHSRRLVLRIAPSAESLWTR</sequence>
<evidence type="ECO:0000313" key="1">
    <source>
        <dbReference type="EMBL" id="MCM2372778.1"/>
    </source>
</evidence>
<keyword evidence="2" id="KW-1185">Reference proteome</keyword>
<accession>A0ABT0U745</accession>
<gene>
    <name evidence="1" type="ORF">NB063_19360</name>
</gene>
<name>A0ABT0U745_9BACT</name>
<reference evidence="1 2" key="1">
    <citation type="journal article" date="2022" name="Syst. Appl. Microbiol.">
        <title>Rhodopirellula aestuarii sp. nov., a novel member of the genus Rhodopirellula isolated from brackish sediments collected in the Tagus River estuary, Portugal.</title>
        <authorList>
            <person name="Vitorino I.R."/>
            <person name="Klimek D."/>
            <person name="Calusinska M."/>
            <person name="Lobo-da-Cunha A."/>
            <person name="Vasconcelos V."/>
            <person name="Lage O.M."/>
        </authorList>
    </citation>
    <scope>NUCLEOTIDE SEQUENCE [LARGE SCALE GENOMIC DNA]</scope>
    <source>
        <strain evidence="1 2">ICT_H3.1</strain>
    </source>
</reference>